<evidence type="ECO:0000256" key="1">
    <source>
        <dbReference type="ARBA" id="ARBA00010062"/>
    </source>
</evidence>
<feature type="region of interest" description="Disordered" evidence="3">
    <location>
        <begin position="183"/>
        <end position="204"/>
    </location>
</feature>
<dbReference type="InterPro" id="IPR028082">
    <property type="entry name" value="Peripla_BP_I"/>
</dbReference>
<protein>
    <submittedName>
        <fullName evidence="6">Lipoprotein</fullName>
    </submittedName>
</protein>
<sequence>MSAAALTVCGALAAACGVMPGTSAPSASTIKVMTWAPENTRATNMPGMPATARAYARWVNAGGGIDGRDLQVVTCNDTNDSSGARDCAQRAVDEGVVAVVGSYSQFGRATLPTLEAAGIPFIGGYGVTPIEFTSPASYPVHGGQPALMAGLGRQLADRCAQVTLVRPDTTAGDALPPQIDAGLAAGRRGPVDDVRAPEDASEYTAEARRSLTRARTEPGTGNCVAAALGERTHTFFDSFRRIRAGHTPVRVGSVIGSVDQSVVDRAGGASGPYEGALISAWYPVATDRRWGTMREVIREHAFEDNRVDPTDAGAQTTWVAYTVLKQVVESLDGGEVSARTVRRALDGGLTVGTGGLTPPLRWRFEDLLAMNDHPRIVNADVTFQTVRDGRLVAARRGFVNVSDTLEHSGRPG</sequence>
<dbReference type="Pfam" id="PF13458">
    <property type="entry name" value="Peripla_BP_6"/>
    <property type="match status" value="1"/>
</dbReference>
<feature type="compositionally biased region" description="Basic and acidic residues" evidence="3">
    <location>
        <begin position="189"/>
        <end position="198"/>
    </location>
</feature>
<dbReference type="PANTHER" id="PTHR30483">
    <property type="entry name" value="LEUCINE-SPECIFIC-BINDING PROTEIN"/>
    <property type="match status" value="1"/>
</dbReference>
<dbReference type="Gene3D" id="3.40.50.2300">
    <property type="match status" value="2"/>
</dbReference>
<keyword evidence="6" id="KW-0449">Lipoprotein</keyword>
<evidence type="ECO:0000259" key="5">
    <source>
        <dbReference type="Pfam" id="PF13458"/>
    </source>
</evidence>
<dbReference type="InterPro" id="IPR051010">
    <property type="entry name" value="BCAA_transport"/>
</dbReference>
<dbReference type="EMBL" id="LFBV01000001">
    <property type="protein sequence ID" value="OKH96700.1"/>
    <property type="molecule type" value="Genomic_DNA"/>
</dbReference>
<feature type="domain" description="Leucine-binding protein" evidence="5">
    <location>
        <begin position="42"/>
        <end position="349"/>
    </location>
</feature>
<evidence type="ECO:0000313" key="6">
    <source>
        <dbReference type="EMBL" id="OKH96700.1"/>
    </source>
</evidence>
<feature type="chain" id="PRO_5039015986" evidence="4">
    <location>
        <begin position="21"/>
        <end position="412"/>
    </location>
</feature>
<reference evidence="6 7" key="1">
    <citation type="submission" date="2015-06" db="EMBL/GenBank/DDBJ databases">
        <title>Cloning and characterization of the uncialamcin biosynthetic gene cluster.</title>
        <authorList>
            <person name="Yan X."/>
            <person name="Huang T."/>
            <person name="Ge H."/>
            <person name="Shen B."/>
        </authorList>
    </citation>
    <scope>NUCLEOTIDE SEQUENCE [LARGE SCALE GENOMIC DNA]</scope>
    <source>
        <strain evidence="6 7">DCA2648</strain>
    </source>
</reference>
<gene>
    <name evidence="6" type="ORF">AB852_03940</name>
</gene>
<comment type="similarity">
    <text evidence="1">Belongs to the leucine-binding protein family.</text>
</comment>
<keyword evidence="2 4" id="KW-0732">Signal</keyword>
<evidence type="ECO:0000256" key="2">
    <source>
        <dbReference type="ARBA" id="ARBA00022729"/>
    </source>
</evidence>
<name>A0A1Q4VFU2_9ACTN</name>
<feature type="signal peptide" evidence="4">
    <location>
        <begin position="1"/>
        <end position="20"/>
    </location>
</feature>
<dbReference type="PANTHER" id="PTHR30483:SF6">
    <property type="entry name" value="PERIPLASMIC BINDING PROTEIN OF ABC TRANSPORTER FOR NATURAL AMINO ACIDS"/>
    <property type="match status" value="1"/>
</dbReference>
<dbReference type="STRING" id="1048205.AB852_03940"/>
<comment type="caution">
    <text evidence="6">The sequence shown here is derived from an EMBL/GenBank/DDBJ whole genome shotgun (WGS) entry which is preliminary data.</text>
</comment>
<dbReference type="AlphaFoldDB" id="A0A1Q4VFU2"/>
<dbReference type="InterPro" id="IPR028081">
    <property type="entry name" value="Leu-bd"/>
</dbReference>
<proteinExistence type="inferred from homology"/>
<keyword evidence="7" id="KW-1185">Reference proteome</keyword>
<evidence type="ECO:0000313" key="7">
    <source>
        <dbReference type="Proteomes" id="UP000186455"/>
    </source>
</evidence>
<organism evidence="6 7">
    <name type="scientific">Streptomyces uncialis</name>
    <dbReference type="NCBI Taxonomy" id="1048205"/>
    <lineage>
        <taxon>Bacteria</taxon>
        <taxon>Bacillati</taxon>
        <taxon>Actinomycetota</taxon>
        <taxon>Actinomycetes</taxon>
        <taxon>Kitasatosporales</taxon>
        <taxon>Streptomycetaceae</taxon>
        <taxon>Streptomyces</taxon>
    </lineage>
</organism>
<dbReference type="SUPFAM" id="SSF53822">
    <property type="entry name" value="Periplasmic binding protein-like I"/>
    <property type="match status" value="1"/>
</dbReference>
<evidence type="ECO:0000256" key="4">
    <source>
        <dbReference type="SAM" id="SignalP"/>
    </source>
</evidence>
<accession>A0A1Q4VFU2</accession>
<evidence type="ECO:0000256" key="3">
    <source>
        <dbReference type="SAM" id="MobiDB-lite"/>
    </source>
</evidence>
<dbReference type="Proteomes" id="UP000186455">
    <property type="component" value="Unassembled WGS sequence"/>
</dbReference>